<proteinExistence type="predicted"/>
<organism evidence="1 2">
    <name type="scientific">Ailuropoda melanoleuca</name>
    <name type="common">Giant panda</name>
    <dbReference type="NCBI Taxonomy" id="9646"/>
    <lineage>
        <taxon>Eukaryota</taxon>
        <taxon>Metazoa</taxon>
        <taxon>Chordata</taxon>
        <taxon>Craniata</taxon>
        <taxon>Vertebrata</taxon>
        <taxon>Euteleostomi</taxon>
        <taxon>Mammalia</taxon>
        <taxon>Eutheria</taxon>
        <taxon>Laurasiatheria</taxon>
        <taxon>Carnivora</taxon>
        <taxon>Caniformia</taxon>
        <taxon>Ursidae</taxon>
        <taxon>Ailuropoda</taxon>
    </lineage>
</organism>
<dbReference type="InParanoid" id="A0A7N5KKI1"/>
<evidence type="ECO:0000313" key="2">
    <source>
        <dbReference type="Proteomes" id="UP000008912"/>
    </source>
</evidence>
<evidence type="ECO:0000313" key="1">
    <source>
        <dbReference type="Ensembl" id="ENSAMEP00000041507.1"/>
    </source>
</evidence>
<dbReference type="AlphaFoldDB" id="A0A7N5KKI1"/>
<reference evidence="1" key="3">
    <citation type="submission" date="2025-09" db="UniProtKB">
        <authorList>
            <consortium name="Ensembl"/>
        </authorList>
    </citation>
    <scope>IDENTIFICATION</scope>
</reference>
<keyword evidence="2" id="KW-1185">Reference proteome</keyword>
<accession>A0A7N5KKI1</accession>
<sequence length="68" mass="7884">MRNNYNKLHLPMTNRSKISNHLLFCQPHSPSCCSSSYPNTMKLYRSNSSNNCPQTDILHVILYSKLQL</sequence>
<reference evidence="1 2" key="1">
    <citation type="journal article" date="2010" name="Nature">
        <title>The sequence and de novo assembly of the giant panda genome.</title>
        <authorList>
            <person name="Li R."/>
            <person name="Fan W."/>
            <person name="Tian G."/>
            <person name="Zhu H."/>
            <person name="He L."/>
            <person name="Cai J."/>
            <person name="Huang Q."/>
            <person name="Cai Q."/>
            <person name="Li B."/>
            <person name="Bai Y."/>
            <person name="Zhang Z."/>
            <person name="Zhang Y."/>
            <person name="Wang W."/>
            <person name="Li J."/>
            <person name="Wei F."/>
            <person name="Li H."/>
            <person name="Jian M."/>
            <person name="Li J."/>
            <person name="Zhang Z."/>
            <person name="Nielsen R."/>
            <person name="Li D."/>
            <person name="Gu W."/>
            <person name="Yang Z."/>
            <person name="Xuan Z."/>
            <person name="Ryder O.A."/>
            <person name="Leung F.C."/>
            <person name="Zhou Y."/>
            <person name="Cao J."/>
            <person name="Sun X."/>
            <person name="Fu Y."/>
            <person name="Fang X."/>
            <person name="Guo X."/>
            <person name="Wang B."/>
            <person name="Hou R."/>
            <person name="Shen F."/>
            <person name="Mu B."/>
            <person name="Ni P."/>
            <person name="Lin R."/>
            <person name="Qian W."/>
            <person name="Wang G."/>
            <person name="Yu C."/>
            <person name="Nie W."/>
            <person name="Wang J."/>
            <person name="Wu Z."/>
            <person name="Liang H."/>
            <person name="Min J."/>
            <person name="Wu Q."/>
            <person name="Cheng S."/>
            <person name="Ruan J."/>
            <person name="Wang M."/>
            <person name="Shi Z."/>
            <person name="Wen M."/>
            <person name="Liu B."/>
            <person name="Ren X."/>
            <person name="Zheng H."/>
            <person name="Dong D."/>
            <person name="Cook K."/>
            <person name="Shan G."/>
            <person name="Zhang H."/>
            <person name="Kosiol C."/>
            <person name="Xie X."/>
            <person name="Lu Z."/>
            <person name="Zheng H."/>
            <person name="Li Y."/>
            <person name="Steiner C.C."/>
            <person name="Lam T.T."/>
            <person name="Lin S."/>
            <person name="Zhang Q."/>
            <person name="Li G."/>
            <person name="Tian J."/>
            <person name="Gong T."/>
            <person name="Liu H."/>
            <person name="Zhang D."/>
            <person name="Fang L."/>
            <person name="Ye C."/>
            <person name="Zhang J."/>
            <person name="Hu W."/>
            <person name="Xu A."/>
            <person name="Ren Y."/>
            <person name="Zhang G."/>
            <person name="Bruford M.W."/>
            <person name="Li Q."/>
            <person name="Ma L."/>
            <person name="Guo Y."/>
            <person name="An N."/>
            <person name="Hu Y."/>
            <person name="Zheng Y."/>
            <person name="Shi Y."/>
            <person name="Li Z."/>
            <person name="Liu Q."/>
            <person name="Chen Y."/>
            <person name="Zhao J."/>
            <person name="Qu N."/>
            <person name="Zhao S."/>
            <person name="Tian F."/>
            <person name="Wang X."/>
            <person name="Wang H."/>
            <person name="Xu L."/>
            <person name="Liu X."/>
            <person name="Vinar T."/>
            <person name="Wang Y."/>
            <person name="Lam T.W."/>
            <person name="Yiu S.M."/>
            <person name="Liu S."/>
            <person name="Zhang H."/>
            <person name="Li D."/>
            <person name="Huang Y."/>
            <person name="Wang X."/>
            <person name="Yang G."/>
            <person name="Jiang Z."/>
            <person name="Wang J."/>
            <person name="Qin N."/>
            <person name="Li L."/>
            <person name="Li J."/>
            <person name="Bolund L."/>
            <person name="Kristiansen K."/>
            <person name="Wong G.K."/>
            <person name="Olson M."/>
            <person name="Zhang X."/>
            <person name="Li S."/>
            <person name="Yang H."/>
            <person name="Wang J."/>
            <person name="Wang J."/>
        </authorList>
    </citation>
    <scope>NUCLEOTIDE SEQUENCE [LARGE SCALE GENOMIC DNA]</scope>
</reference>
<dbReference type="Proteomes" id="UP000008912">
    <property type="component" value="Unassembled WGS sequence"/>
</dbReference>
<protein>
    <submittedName>
        <fullName evidence="1">Uncharacterized protein</fullName>
    </submittedName>
</protein>
<dbReference type="Ensembl" id="ENSAMET00000038462.1">
    <property type="protein sequence ID" value="ENSAMEP00000041507.1"/>
    <property type="gene ID" value="ENSAMEG00000029784.1"/>
</dbReference>
<reference evidence="1" key="2">
    <citation type="submission" date="2025-08" db="UniProtKB">
        <authorList>
            <consortium name="Ensembl"/>
        </authorList>
    </citation>
    <scope>IDENTIFICATION</scope>
</reference>
<dbReference type="GeneTree" id="ENSGT01150000287852"/>
<name>A0A7N5KKI1_AILME</name>